<evidence type="ECO:0000313" key="3">
    <source>
        <dbReference type="Proteomes" id="UP000077927"/>
    </source>
</evidence>
<dbReference type="Proteomes" id="UP000077927">
    <property type="component" value="Chromosome 1"/>
</dbReference>
<sequence length="40" mass="4645">MSRVRQRRRGKRWKHVRREDRGGNTGQPGQRSAGPELCAN</sequence>
<name>A0AAC9BEX4_9RALS</name>
<organism evidence="2 3">
    <name type="scientific">Ralstonia insidiosa</name>
    <dbReference type="NCBI Taxonomy" id="190721"/>
    <lineage>
        <taxon>Bacteria</taxon>
        <taxon>Pseudomonadati</taxon>
        <taxon>Pseudomonadota</taxon>
        <taxon>Betaproteobacteria</taxon>
        <taxon>Burkholderiales</taxon>
        <taxon>Burkholderiaceae</taxon>
        <taxon>Ralstonia</taxon>
    </lineage>
</organism>
<proteinExistence type="predicted"/>
<dbReference type="KEGG" id="rin:ACS15_3434"/>
<dbReference type="AlphaFoldDB" id="A0AAC9BEX4"/>
<feature type="region of interest" description="Disordered" evidence="1">
    <location>
        <begin position="1"/>
        <end position="40"/>
    </location>
</feature>
<feature type="compositionally biased region" description="Basic residues" evidence="1">
    <location>
        <begin position="1"/>
        <end position="16"/>
    </location>
</feature>
<evidence type="ECO:0000313" key="2">
    <source>
        <dbReference type="EMBL" id="ANH72856.1"/>
    </source>
</evidence>
<evidence type="ECO:0000256" key="1">
    <source>
        <dbReference type="SAM" id="MobiDB-lite"/>
    </source>
</evidence>
<reference evidence="2 3" key="1">
    <citation type="submission" date="2015-09" db="EMBL/GenBank/DDBJ databases">
        <authorList>
            <person name="Xu Y."/>
            <person name="Nagy A."/>
            <person name="Liu N.T."/>
            <person name="Nou X."/>
        </authorList>
    </citation>
    <scope>NUCLEOTIDE SEQUENCE [LARGE SCALE GENOMIC DNA]</scope>
    <source>
        <strain evidence="2 3">FC1138</strain>
    </source>
</reference>
<gene>
    <name evidence="2" type="ORF">ACS15_3434</name>
</gene>
<protein>
    <submittedName>
        <fullName evidence="2">Uncharacterized protein</fullName>
    </submittedName>
</protein>
<accession>A0AAC9BEX4</accession>
<dbReference type="EMBL" id="CP012605">
    <property type="protein sequence ID" value="ANH72856.1"/>
    <property type="molecule type" value="Genomic_DNA"/>
</dbReference>